<evidence type="ECO:0000256" key="1">
    <source>
        <dbReference type="SAM" id="SignalP"/>
    </source>
</evidence>
<gene>
    <name evidence="2" type="ORF">BJ878DRAFT_522074</name>
</gene>
<dbReference type="EMBL" id="MU254258">
    <property type="protein sequence ID" value="KAG9241174.1"/>
    <property type="molecule type" value="Genomic_DNA"/>
</dbReference>
<dbReference type="AlphaFoldDB" id="A0A9P7YW99"/>
<feature type="non-terminal residue" evidence="2">
    <location>
        <position position="72"/>
    </location>
</feature>
<accession>A0A9P7YW99</accession>
<protein>
    <recommendedName>
        <fullName evidence="4">Secreted protein</fullName>
    </recommendedName>
</protein>
<sequence>MLIHATSVFLSSSLALLTSYSPKSVPFRVLPFCSAFVPYNISRKLLQLGSWIGIGIRSGNHRRIIWCYRGML</sequence>
<keyword evidence="3" id="KW-1185">Reference proteome</keyword>
<feature type="chain" id="PRO_5040136209" description="Secreted protein" evidence="1">
    <location>
        <begin position="16"/>
        <end position="72"/>
    </location>
</feature>
<organism evidence="2 3">
    <name type="scientific">Calycina marina</name>
    <dbReference type="NCBI Taxonomy" id="1763456"/>
    <lineage>
        <taxon>Eukaryota</taxon>
        <taxon>Fungi</taxon>
        <taxon>Dikarya</taxon>
        <taxon>Ascomycota</taxon>
        <taxon>Pezizomycotina</taxon>
        <taxon>Leotiomycetes</taxon>
        <taxon>Helotiales</taxon>
        <taxon>Pezizellaceae</taxon>
        <taxon>Calycina</taxon>
    </lineage>
</organism>
<evidence type="ECO:0000313" key="2">
    <source>
        <dbReference type="EMBL" id="KAG9241174.1"/>
    </source>
</evidence>
<proteinExistence type="predicted"/>
<evidence type="ECO:0008006" key="4">
    <source>
        <dbReference type="Google" id="ProtNLM"/>
    </source>
</evidence>
<name>A0A9P7YW99_9HELO</name>
<keyword evidence="1" id="KW-0732">Signal</keyword>
<dbReference type="Proteomes" id="UP000887226">
    <property type="component" value="Unassembled WGS sequence"/>
</dbReference>
<evidence type="ECO:0000313" key="3">
    <source>
        <dbReference type="Proteomes" id="UP000887226"/>
    </source>
</evidence>
<reference evidence="2" key="1">
    <citation type="journal article" date="2021" name="IMA Fungus">
        <title>Genomic characterization of three marine fungi, including Emericellopsis atlantica sp. nov. with signatures of a generalist lifestyle and marine biomass degradation.</title>
        <authorList>
            <person name="Hagestad O.C."/>
            <person name="Hou L."/>
            <person name="Andersen J.H."/>
            <person name="Hansen E.H."/>
            <person name="Altermark B."/>
            <person name="Li C."/>
            <person name="Kuhnert E."/>
            <person name="Cox R.J."/>
            <person name="Crous P.W."/>
            <person name="Spatafora J.W."/>
            <person name="Lail K."/>
            <person name="Amirebrahimi M."/>
            <person name="Lipzen A."/>
            <person name="Pangilinan J."/>
            <person name="Andreopoulos W."/>
            <person name="Hayes R.D."/>
            <person name="Ng V."/>
            <person name="Grigoriev I.V."/>
            <person name="Jackson S.A."/>
            <person name="Sutton T.D.S."/>
            <person name="Dobson A.D.W."/>
            <person name="Rama T."/>
        </authorList>
    </citation>
    <scope>NUCLEOTIDE SEQUENCE</scope>
    <source>
        <strain evidence="2">TRa3180A</strain>
    </source>
</reference>
<feature type="signal peptide" evidence="1">
    <location>
        <begin position="1"/>
        <end position="15"/>
    </location>
</feature>
<comment type="caution">
    <text evidence="2">The sequence shown here is derived from an EMBL/GenBank/DDBJ whole genome shotgun (WGS) entry which is preliminary data.</text>
</comment>